<gene>
    <name evidence="2" type="ORF">C1SCF055_LOCUS40743</name>
</gene>
<evidence type="ECO:0000313" key="3">
    <source>
        <dbReference type="EMBL" id="CAL1169331.1"/>
    </source>
</evidence>
<accession>A0A9P1GJ85</accession>
<keyword evidence="4" id="KW-1185">Reference proteome</keyword>
<protein>
    <submittedName>
        <fullName evidence="2">Uncharacterized protein</fullName>
    </submittedName>
</protein>
<reference evidence="3" key="2">
    <citation type="submission" date="2024-04" db="EMBL/GenBank/DDBJ databases">
        <authorList>
            <person name="Chen Y."/>
            <person name="Shah S."/>
            <person name="Dougan E. K."/>
            <person name="Thang M."/>
            <person name="Chan C."/>
        </authorList>
    </citation>
    <scope>NUCLEOTIDE SEQUENCE [LARGE SCALE GENOMIC DNA]</scope>
</reference>
<proteinExistence type="predicted"/>
<dbReference type="Proteomes" id="UP001152797">
    <property type="component" value="Unassembled WGS sequence"/>
</dbReference>
<feature type="compositionally biased region" description="Basic and acidic residues" evidence="1">
    <location>
        <begin position="100"/>
        <end position="114"/>
    </location>
</feature>
<dbReference type="EMBL" id="CAMXCT020006559">
    <property type="protein sequence ID" value="CAL1169331.1"/>
    <property type="molecule type" value="Genomic_DNA"/>
</dbReference>
<evidence type="ECO:0000256" key="1">
    <source>
        <dbReference type="SAM" id="MobiDB-lite"/>
    </source>
</evidence>
<name>A0A9P1GJ85_9DINO</name>
<evidence type="ECO:0000313" key="2">
    <source>
        <dbReference type="EMBL" id="CAI4015956.1"/>
    </source>
</evidence>
<dbReference type="EMBL" id="CAMXCT010006559">
    <property type="protein sequence ID" value="CAI4015956.1"/>
    <property type="molecule type" value="Genomic_DNA"/>
</dbReference>
<feature type="region of interest" description="Disordered" evidence="1">
    <location>
        <begin position="1"/>
        <end position="122"/>
    </location>
</feature>
<evidence type="ECO:0000313" key="4">
    <source>
        <dbReference type="Proteomes" id="UP001152797"/>
    </source>
</evidence>
<comment type="caution">
    <text evidence="2">The sequence shown here is derived from an EMBL/GenBank/DDBJ whole genome shotgun (WGS) entry which is preliminary data.</text>
</comment>
<organism evidence="2">
    <name type="scientific">Cladocopium goreaui</name>
    <dbReference type="NCBI Taxonomy" id="2562237"/>
    <lineage>
        <taxon>Eukaryota</taxon>
        <taxon>Sar</taxon>
        <taxon>Alveolata</taxon>
        <taxon>Dinophyceae</taxon>
        <taxon>Suessiales</taxon>
        <taxon>Symbiodiniaceae</taxon>
        <taxon>Cladocopium</taxon>
    </lineage>
</organism>
<sequence>MSFPGNGVQESPEAQIRRMKTGMNYRFHAETAAESPGPAPVAQPDLNRETDRRRRRSVQEGSVSDVPITKPPKPGPGGNLSPSPRSEYRDTFRPPPTPLTKREGAGHGGIESEARIGSPETYPRVIPAAPLLLPRSLSTERPMSPGWQRPRLVEHPMVAPWMQSRLSPRNLPSSIQVTQVFSPGRVGQLGQVGQLGLGWSSQSFRRMSLPPERPTCFAYGPSFHMESVPVQAEQAQSSEYFADMSQLFRLGSVVLVSWHLSGLLHPASLGYIRSAKQEPMALGRCKGADAPDIDAWSPILVNLFNNFRQGISVVASSHPEAPGTQYGCARFAQGCAETALSGTAKSCEIFQRQGIKLPNHFSKSNARSKEV</sequence>
<dbReference type="EMBL" id="CAMXCT030006559">
    <property type="protein sequence ID" value="CAL4803268.1"/>
    <property type="molecule type" value="Genomic_DNA"/>
</dbReference>
<dbReference type="AlphaFoldDB" id="A0A9P1GJ85"/>
<reference evidence="2" key="1">
    <citation type="submission" date="2022-10" db="EMBL/GenBank/DDBJ databases">
        <authorList>
            <person name="Chen Y."/>
            <person name="Dougan E. K."/>
            <person name="Chan C."/>
            <person name="Rhodes N."/>
            <person name="Thang M."/>
        </authorList>
    </citation>
    <scope>NUCLEOTIDE SEQUENCE</scope>
</reference>